<dbReference type="AlphaFoldDB" id="A0A1T5CSH2"/>
<keyword evidence="2" id="KW-1185">Reference proteome</keyword>
<reference evidence="1 2" key="1">
    <citation type="submission" date="2017-02" db="EMBL/GenBank/DDBJ databases">
        <authorList>
            <person name="Peterson S.W."/>
        </authorList>
    </citation>
    <scope>NUCLEOTIDE SEQUENCE [LARGE SCALE GENOMIC DNA]</scope>
    <source>
        <strain evidence="1 2">DSM 22899</strain>
    </source>
</reference>
<evidence type="ECO:0000313" key="2">
    <source>
        <dbReference type="Proteomes" id="UP000190541"/>
    </source>
</evidence>
<sequence>MASLYFIPKFGLLGVKTWVKASLYRTRMIQLATISNREYNFKA</sequence>
<protein>
    <submittedName>
        <fullName evidence="1">Uncharacterized protein</fullName>
    </submittedName>
</protein>
<dbReference type="EMBL" id="FUYS01000005">
    <property type="protein sequence ID" value="SKB62283.1"/>
    <property type="molecule type" value="Genomic_DNA"/>
</dbReference>
<gene>
    <name evidence="1" type="ORF">SAMN05660226_02287</name>
</gene>
<name>A0A1T5CSH2_9SPHI</name>
<dbReference type="Proteomes" id="UP000190541">
    <property type="component" value="Unassembled WGS sequence"/>
</dbReference>
<evidence type="ECO:0000313" key="1">
    <source>
        <dbReference type="EMBL" id="SKB62283.1"/>
    </source>
</evidence>
<organism evidence="1 2">
    <name type="scientific">Parapedobacter luteus</name>
    <dbReference type="NCBI Taxonomy" id="623280"/>
    <lineage>
        <taxon>Bacteria</taxon>
        <taxon>Pseudomonadati</taxon>
        <taxon>Bacteroidota</taxon>
        <taxon>Sphingobacteriia</taxon>
        <taxon>Sphingobacteriales</taxon>
        <taxon>Sphingobacteriaceae</taxon>
        <taxon>Parapedobacter</taxon>
    </lineage>
</organism>
<accession>A0A1T5CSH2</accession>
<dbReference type="STRING" id="623280.SAMN05660226_02287"/>
<proteinExistence type="predicted"/>